<dbReference type="PANTHER" id="PTHR34219:SF3">
    <property type="entry name" value="BLL7967 PROTEIN"/>
    <property type="match status" value="1"/>
</dbReference>
<reference evidence="2 3" key="1">
    <citation type="submission" date="2020-04" db="EMBL/GenBank/DDBJ databases">
        <authorList>
            <person name="De Canck E."/>
        </authorList>
    </citation>
    <scope>NUCLEOTIDE SEQUENCE [LARGE SCALE GENOMIC DNA]</scope>
    <source>
        <strain evidence="2 3">LMG 1861</strain>
    </source>
</reference>
<feature type="transmembrane region" description="Helical" evidence="1">
    <location>
        <begin position="196"/>
        <end position="217"/>
    </location>
</feature>
<sequence length="391" mass="43177">MTAASTIKTWYWIHKWTSLVCTIFLLIICLTGLPLVFHHEIEHWLDDAKPLSEVPADTPPANLDKLVASALTMYPGEVVDYLFFDPDEPQVYVGMAKKPGDGQASGHAVRMDARTGDVLLDGPLYTEDKFSFMGIMLALHVDLFAGLPGELFLGFMGLLFCVAIVSGVVLYGPFMKKLEFGTVRATRSTRLKWLDLHNLLGIVTLVWAFVVGFTGVINELSTPLFRLWQSTELVRILEPYKGQTVPTELASAQSAADTAKKAMPGNEVSFIAFPGNAFGSPHHYIAWMRGDTPLTSKLNTPVLVDGRSGELTTVAKMPWYLTALEVSRPLHFGDYAGLPLKIIWALLDLITIVVLVSGLYLWIARRRATEARINELVKKHQAAAAPQRTPA</sequence>
<dbReference type="InterPro" id="IPR005625">
    <property type="entry name" value="PepSY-ass_TM"/>
</dbReference>
<evidence type="ECO:0000256" key="1">
    <source>
        <dbReference type="SAM" id="Phobius"/>
    </source>
</evidence>
<evidence type="ECO:0008006" key="4">
    <source>
        <dbReference type="Google" id="ProtNLM"/>
    </source>
</evidence>
<keyword evidence="1" id="KW-0472">Membrane</keyword>
<feature type="transmembrane region" description="Helical" evidence="1">
    <location>
        <begin position="153"/>
        <end position="175"/>
    </location>
</feature>
<dbReference type="Pfam" id="PF03929">
    <property type="entry name" value="PepSY_TM"/>
    <property type="match status" value="1"/>
</dbReference>
<gene>
    <name evidence="2" type="ORF">LMG1861_05168</name>
</gene>
<dbReference type="PANTHER" id="PTHR34219">
    <property type="entry name" value="IRON-REGULATED INNER MEMBRANE PROTEIN-RELATED"/>
    <property type="match status" value="1"/>
</dbReference>
<feature type="transmembrane region" description="Helical" evidence="1">
    <location>
        <begin position="342"/>
        <end position="363"/>
    </location>
</feature>
<dbReference type="Proteomes" id="UP000494105">
    <property type="component" value="Unassembled WGS sequence"/>
</dbReference>
<name>A0A6S7ELG9_9BURK</name>
<evidence type="ECO:0000313" key="2">
    <source>
        <dbReference type="EMBL" id="CAB3917397.1"/>
    </source>
</evidence>
<keyword evidence="1" id="KW-1133">Transmembrane helix</keyword>
<protein>
    <recommendedName>
        <fullName evidence="4">PepSY domain-containing protein</fullName>
    </recommendedName>
</protein>
<keyword evidence="1" id="KW-0812">Transmembrane</keyword>
<dbReference type="RefSeq" id="WP_006218773.1">
    <property type="nucleotide sequence ID" value="NZ_CADIJS010000004.1"/>
</dbReference>
<accession>A0A6S7ELG9</accession>
<organism evidence="2 3">
    <name type="scientific">Achromobacter piechaudii</name>
    <dbReference type="NCBI Taxonomy" id="72556"/>
    <lineage>
        <taxon>Bacteria</taxon>
        <taxon>Pseudomonadati</taxon>
        <taxon>Pseudomonadota</taxon>
        <taxon>Betaproteobacteria</taxon>
        <taxon>Burkholderiales</taxon>
        <taxon>Alcaligenaceae</taxon>
        <taxon>Achromobacter</taxon>
    </lineage>
</organism>
<dbReference type="AlphaFoldDB" id="A0A6S7ELG9"/>
<feature type="transmembrane region" description="Helical" evidence="1">
    <location>
        <begin position="16"/>
        <end position="37"/>
    </location>
</feature>
<evidence type="ECO:0000313" key="3">
    <source>
        <dbReference type="Proteomes" id="UP000494105"/>
    </source>
</evidence>
<dbReference type="EMBL" id="CADILD010000004">
    <property type="protein sequence ID" value="CAB3917397.1"/>
    <property type="molecule type" value="Genomic_DNA"/>
</dbReference>
<proteinExistence type="predicted"/>